<dbReference type="EMBL" id="CAWVOK010000001">
    <property type="protein sequence ID" value="CAK8162275.1"/>
    <property type="molecule type" value="Genomic_DNA"/>
</dbReference>
<organism evidence="2 3">
    <name type="scientific">Candidatus Xenohaliotis californiensis</name>
    <dbReference type="NCBI Taxonomy" id="84677"/>
    <lineage>
        <taxon>Bacteria</taxon>
        <taxon>Pseudomonadati</taxon>
        <taxon>Pseudomonadota</taxon>
        <taxon>Alphaproteobacteria</taxon>
        <taxon>Rickettsiales</taxon>
        <taxon>Anaplasmataceae</taxon>
        <taxon>Candidatus Xenohaliotis</taxon>
    </lineage>
</organism>
<dbReference type="Gene3D" id="2.40.10.170">
    <property type="match status" value="1"/>
</dbReference>
<dbReference type="SMART" id="SM01058">
    <property type="entry name" value="CarD_TRCF"/>
    <property type="match status" value="1"/>
</dbReference>
<dbReference type="InterPro" id="IPR042215">
    <property type="entry name" value="CarD-like_C"/>
</dbReference>
<gene>
    <name evidence="2" type="ORF">CAXC1_100004</name>
</gene>
<evidence type="ECO:0000313" key="2">
    <source>
        <dbReference type="EMBL" id="CAK8162275.1"/>
    </source>
</evidence>
<dbReference type="PANTHER" id="PTHR38447:SF1">
    <property type="entry name" value="RNA POLYMERASE-BINDING TRANSCRIPTION FACTOR CARD"/>
    <property type="match status" value="1"/>
</dbReference>
<dbReference type="Pfam" id="PF02559">
    <property type="entry name" value="CarD_TRCF_RID"/>
    <property type="match status" value="1"/>
</dbReference>
<dbReference type="InterPro" id="IPR048792">
    <property type="entry name" value="CarD_C"/>
</dbReference>
<dbReference type="Gene3D" id="1.20.58.1290">
    <property type="entry name" value="CarD-like, C-terminal domain"/>
    <property type="match status" value="1"/>
</dbReference>
<dbReference type="InterPro" id="IPR036101">
    <property type="entry name" value="CarD-like/TRCF_RID_sf"/>
</dbReference>
<dbReference type="InterPro" id="IPR052531">
    <property type="entry name" value="CarD-like_regulator"/>
</dbReference>
<dbReference type="SUPFAM" id="SSF141259">
    <property type="entry name" value="CarD-like"/>
    <property type="match status" value="1"/>
</dbReference>
<dbReference type="PANTHER" id="PTHR38447">
    <property type="entry name" value="TRANSCRIPTION FACTOR YDEB-RELATED"/>
    <property type="match status" value="1"/>
</dbReference>
<comment type="caution">
    <text evidence="2">The sequence shown here is derived from an EMBL/GenBank/DDBJ whole genome shotgun (WGS) entry which is preliminary data.</text>
</comment>
<protein>
    <submittedName>
        <fullName evidence="2">CarD family transcriptional regulator</fullName>
    </submittedName>
</protein>
<keyword evidence="3" id="KW-1185">Reference proteome</keyword>
<reference evidence="2 3" key="1">
    <citation type="submission" date="2024-01" db="EMBL/GenBank/DDBJ databases">
        <authorList>
            <person name="Kunselman E."/>
        </authorList>
    </citation>
    <scope>NUCLEOTIDE SEQUENCE [LARGE SCALE GENOMIC DNA]</scope>
    <source>
        <strain evidence="2">2 abalone samples</strain>
    </source>
</reference>
<evidence type="ECO:0000259" key="1">
    <source>
        <dbReference type="SMART" id="SM01058"/>
    </source>
</evidence>
<evidence type="ECO:0000313" key="3">
    <source>
        <dbReference type="Proteomes" id="UP001314181"/>
    </source>
</evidence>
<name>A0ABM9N6T6_9RICK</name>
<accession>A0ABM9N6T6</accession>
<dbReference type="Pfam" id="PF21095">
    <property type="entry name" value="CarD_C"/>
    <property type="match status" value="1"/>
</dbReference>
<dbReference type="RefSeq" id="WP_338363223.1">
    <property type="nucleotide sequence ID" value="NZ_CAWVOK010000001.1"/>
</dbReference>
<proteinExistence type="predicted"/>
<sequence>MTFNINDLVVYPSHGIGRIIDIINDNITNVKTTMYKINFEKKQLIISIPINFAESVGMRQLVSKKDVDNILQFLSTNQLKKKKITWSKCAAKYESKLNSGDMYQISEIIKDLYNCITSENCCYSERVVYENAMHCLVDEISCVLDANTNKIKDVILSALDKKFVESI</sequence>
<dbReference type="Proteomes" id="UP001314181">
    <property type="component" value="Unassembled WGS sequence"/>
</dbReference>
<dbReference type="InterPro" id="IPR003711">
    <property type="entry name" value="CarD-like/TRCF_RID"/>
</dbReference>
<feature type="domain" description="CarD-like/TRCF RNAP-interacting" evidence="1">
    <location>
        <begin position="2"/>
        <end position="113"/>
    </location>
</feature>